<dbReference type="PROSITE" id="PS01186">
    <property type="entry name" value="EGF_2"/>
    <property type="match status" value="1"/>
</dbReference>
<keyword evidence="5" id="KW-1185">Reference proteome</keyword>
<sequence>MKHLTVTLVVLVLVIYLSHDLSKHSASAIPALMLCNGKCFNGGTILMPTSIFGYCHCLCRNGFAGPRCEIPPKNRKLRMMYLLKKLRSR</sequence>
<organism evidence="4 5">
    <name type="scientific">Magallana gigas</name>
    <name type="common">Pacific oyster</name>
    <name type="synonym">Crassostrea gigas</name>
    <dbReference type="NCBI Taxonomy" id="29159"/>
    <lineage>
        <taxon>Eukaryota</taxon>
        <taxon>Metazoa</taxon>
        <taxon>Spiralia</taxon>
        <taxon>Lophotrochozoa</taxon>
        <taxon>Mollusca</taxon>
        <taxon>Bivalvia</taxon>
        <taxon>Autobranchia</taxon>
        <taxon>Pteriomorphia</taxon>
        <taxon>Ostreida</taxon>
        <taxon>Ostreoidea</taxon>
        <taxon>Ostreidae</taxon>
        <taxon>Magallana</taxon>
    </lineage>
</organism>
<dbReference type="EnsemblMetazoa" id="G23136.1">
    <property type="protein sequence ID" value="G23136.1:cds"/>
    <property type="gene ID" value="G23136"/>
</dbReference>
<evidence type="ECO:0000313" key="4">
    <source>
        <dbReference type="EnsemblMetazoa" id="G23136.1:cds"/>
    </source>
</evidence>
<dbReference type="Gene3D" id="2.10.25.10">
    <property type="entry name" value="Laminin"/>
    <property type="match status" value="1"/>
</dbReference>
<evidence type="ECO:0000256" key="1">
    <source>
        <dbReference type="SAM" id="SignalP"/>
    </source>
</evidence>
<keyword evidence="1" id="KW-0732">Signal</keyword>
<reference evidence="4" key="1">
    <citation type="submission" date="2022-08" db="UniProtKB">
        <authorList>
            <consortium name="EnsemblMetazoa"/>
        </authorList>
    </citation>
    <scope>IDENTIFICATION</scope>
    <source>
        <strain evidence="4">05x7-T-G4-1.051#20</strain>
    </source>
</reference>
<feature type="chain" id="PRO_5042431311" description="EGF-like domain-containing protein" evidence="1">
    <location>
        <begin position="21"/>
        <end position="89"/>
    </location>
</feature>
<dbReference type="AlphaFoldDB" id="A0A8W8KE99"/>
<feature type="domain" description="EGF-like" evidence="2 3">
    <location>
        <begin position="57"/>
        <end position="68"/>
    </location>
</feature>
<dbReference type="InterPro" id="IPR000742">
    <property type="entry name" value="EGF"/>
</dbReference>
<dbReference type="EnsemblMetazoa" id="G23136.4">
    <property type="protein sequence ID" value="G23136.4:cds"/>
    <property type="gene ID" value="G23136"/>
</dbReference>
<dbReference type="EnsemblMetazoa" id="G23136.3">
    <property type="protein sequence ID" value="G23136.3:cds"/>
    <property type="gene ID" value="G23136"/>
</dbReference>
<evidence type="ECO:0000259" key="2">
    <source>
        <dbReference type="PROSITE" id="PS00022"/>
    </source>
</evidence>
<protein>
    <recommendedName>
        <fullName evidence="2 3">EGF-like domain-containing protein</fullName>
    </recommendedName>
</protein>
<evidence type="ECO:0000313" key="5">
    <source>
        <dbReference type="Proteomes" id="UP000005408"/>
    </source>
</evidence>
<accession>A0A8W8KE99</accession>
<dbReference type="Proteomes" id="UP000005408">
    <property type="component" value="Unassembled WGS sequence"/>
</dbReference>
<feature type="signal peptide" evidence="1">
    <location>
        <begin position="1"/>
        <end position="20"/>
    </location>
</feature>
<proteinExistence type="predicted"/>
<evidence type="ECO:0000259" key="3">
    <source>
        <dbReference type="PROSITE" id="PS01186"/>
    </source>
</evidence>
<dbReference type="SUPFAM" id="SSF57196">
    <property type="entry name" value="EGF/Laminin"/>
    <property type="match status" value="1"/>
</dbReference>
<name>A0A8W8KE99_MAGGI</name>
<dbReference type="EnsemblMetazoa" id="G23136.2">
    <property type="protein sequence ID" value="G23136.2:cds"/>
    <property type="gene ID" value="G23136"/>
</dbReference>
<dbReference type="PROSITE" id="PS00022">
    <property type="entry name" value="EGF_1"/>
    <property type="match status" value="1"/>
</dbReference>